<evidence type="ECO:0000256" key="2">
    <source>
        <dbReference type="ARBA" id="ARBA00022741"/>
    </source>
</evidence>
<evidence type="ECO:0000259" key="8">
    <source>
        <dbReference type="Pfam" id="PF13614"/>
    </source>
</evidence>
<dbReference type="EMBL" id="JAHCLR010000012">
    <property type="protein sequence ID" value="MBS9533517.1"/>
    <property type="molecule type" value="Genomic_DNA"/>
</dbReference>
<keyword evidence="5" id="KW-0829">Tyrosine-protein kinase</keyword>
<evidence type="ECO:0000256" key="3">
    <source>
        <dbReference type="ARBA" id="ARBA00022777"/>
    </source>
</evidence>
<evidence type="ECO:0000313" key="9">
    <source>
        <dbReference type="EMBL" id="MBS9533517.1"/>
    </source>
</evidence>
<evidence type="ECO:0000256" key="7">
    <source>
        <dbReference type="SAM" id="Phobius"/>
    </source>
</evidence>
<organism evidence="9 10">
    <name type="scientific">Mycolicibacter acidiphilus</name>
    <dbReference type="NCBI Taxonomy" id="2835306"/>
    <lineage>
        <taxon>Bacteria</taxon>
        <taxon>Bacillati</taxon>
        <taxon>Actinomycetota</taxon>
        <taxon>Actinomycetes</taxon>
        <taxon>Mycobacteriales</taxon>
        <taxon>Mycobacteriaceae</taxon>
        <taxon>Mycolicibacter</taxon>
    </lineage>
</organism>
<evidence type="ECO:0000256" key="4">
    <source>
        <dbReference type="ARBA" id="ARBA00022840"/>
    </source>
</evidence>
<dbReference type="Gene3D" id="3.40.50.300">
    <property type="entry name" value="P-loop containing nucleotide triphosphate hydrolases"/>
    <property type="match status" value="1"/>
</dbReference>
<keyword evidence="10" id="KW-1185">Reference proteome</keyword>
<proteinExistence type="predicted"/>
<protein>
    <submittedName>
        <fullName evidence="9">AAA family ATPase</fullName>
    </submittedName>
</protein>
<evidence type="ECO:0000313" key="10">
    <source>
        <dbReference type="Proteomes" id="UP001519535"/>
    </source>
</evidence>
<feature type="compositionally biased region" description="Low complexity" evidence="6">
    <location>
        <begin position="190"/>
        <end position="204"/>
    </location>
</feature>
<name>A0ABS5RHN5_9MYCO</name>
<dbReference type="Proteomes" id="UP001519535">
    <property type="component" value="Unassembled WGS sequence"/>
</dbReference>
<evidence type="ECO:0000256" key="1">
    <source>
        <dbReference type="ARBA" id="ARBA00022679"/>
    </source>
</evidence>
<feature type="domain" description="AAA" evidence="8">
    <location>
        <begin position="317"/>
        <end position="448"/>
    </location>
</feature>
<keyword evidence="7" id="KW-0812">Transmembrane</keyword>
<dbReference type="InterPro" id="IPR027417">
    <property type="entry name" value="P-loop_NTPase"/>
</dbReference>
<evidence type="ECO:0000256" key="6">
    <source>
        <dbReference type="SAM" id="MobiDB-lite"/>
    </source>
</evidence>
<dbReference type="PANTHER" id="PTHR32309:SF31">
    <property type="entry name" value="CAPSULAR EXOPOLYSACCHARIDE FAMILY"/>
    <property type="match status" value="1"/>
</dbReference>
<dbReference type="Pfam" id="PF13614">
    <property type="entry name" value="AAA_31"/>
    <property type="match status" value="1"/>
</dbReference>
<dbReference type="PANTHER" id="PTHR32309">
    <property type="entry name" value="TYROSINE-PROTEIN KINASE"/>
    <property type="match status" value="1"/>
</dbReference>
<dbReference type="RefSeq" id="WP_214092401.1">
    <property type="nucleotide sequence ID" value="NZ_JAHCLR010000012.1"/>
</dbReference>
<keyword evidence="7" id="KW-1133">Transmembrane helix</keyword>
<gene>
    <name evidence="9" type="ORF">KIH27_07940</name>
</gene>
<sequence length="509" mass="53377">MDFRTFTQILLLRWKVAVAALLACLIGVGVLTAFQNKSYQASATILITFTGETNLGDAFAGTQAVQERLSSYAAIAGGQLVAQQVVDTLHLPITADALQTQTAATFVPKSQLITLTVTDTDPQRAAKLTGAMAEQFVRLAPTLGTGPHPKGPDTSPPPRPPAPAGVDALQDSQLTDAAQPVPDLPNQPLADSAVAPPPQQAASEPPHDPIPTILATIIERPEVPDAPVKPIPARNMAVGLIAGLTLGIGVALTRNATDHAVREHVVLEQISDVPTLAELSGSHSSAPRFGADFSSDDRVRGMRDRLLRVLGTDARRILMTAPFGGEGTTTTALNLALAFAELGDRVLIIEGDPRRATIAGLLKVDSARALDYALANPDTTAECVYGTSSANLFILGQRSARRGTAPCGAFPAETLDRVLATLSARFDRIVIDGPPILATADTQLLAHAVDGTVLVVRAGRTTDDEVRDALFALRPSGADVVGTVLTNASVARHTKVAARTYHAKLKSPK</sequence>
<dbReference type="CDD" id="cd05387">
    <property type="entry name" value="BY-kinase"/>
    <property type="match status" value="1"/>
</dbReference>
<evidence type="ECO:0000256" key="5">
    <source>
        <dbReference type="ARBA" id="ARBA00023137"/>
    </source>
</evidence>
<feature type="region of interest" description="Disordered" evidence="6">
    <location>
        <begin position="141"/>
        <end position="210"/>
    </location>
</feature>
<dbReference type="InterPro" id="IPR025669">
    <property type="entry name" value="AAA_dom"/>
</dbReference>
<keyword evidence="7" id="KW-0472">Membrane</keyword>
<keyword evidence="1" id="KW-0808">Transferase</keyword>
<reference evidence="9 10" key="1">
    <citation type="submission" date="2021-05" db="EMBL/GenBank/DDBJ databases">
        <title>Mycobacterium acidophilum sp. nov., an extremely acid-tolerant member of the genus Mycobacterium.</title>
        <authorList>
            <person name="Xia J."/>
        </authorList>
    </citation>
    <scope>NUCLEOTIDE SEQUENCE [LARGE SCALE GENOMIC DNA]</scope>
    <source>
        <strain evidence="9 10">M1</strain>
    </source>
</reference>
<keyword evidence="4" id="KW-0067">ATP-binding</keyword>
<keyword evidence="2" id="KW-0547">Nucleotide-binding</keyword>
<dbReference type="InterPro" id="IPR050445">
    <property type="entry name" value="Bact_polysacc_biosynth/exp"/>
</dbReference>
<dbReference type="SUPFAM" id="SSF52540">
    <property type="entry name" value="P-loop containing nucleoside triphosphate hydrolases"/>
    <property type="match status" value="1"/>
</dbReference>
<dbReference type="InterPro" id="IPR005702">
    <property type="entry name" value="Wzc-like_C"/>
</dbReference>
<feature type="transmembrane region" description="Helical" evidence="7">
    <location>
        <begin position="12"/>
        <end position="34"/>
    </location>
</feature>
<keyword evidence="3" id="KW-0418">Kinase</keyword>
<comment type="caution">
    <text evidence="9">The sequence shown here is derived from an EMBL/GenBank/DDBJ whole genome shotgun (WGS) entry which is preliminary data.</text>
</comment>
<feature type="compositionally biased region" description="Pro residues" evidence="6">
    <location>
        <begin position="154"/>
        <end position="163"/>
    </location>
</feature>
<accession>A0ABS5RHN5</accession>